<name>A0A0V0Z4Y9_9BILA</name>
<dbReference type="Proteomes" id="UP000054783">
    <property type="component" value="Unassembled WGS sequence"/>
</dbReference>
<dbReference type="STRING" id="990121.A0A0V0Z4Y9"/>
<evidence type="ECO:0000313" key="2">
    <source>
        <dbReference type="EMBL" id="KRY07436.1"/>
    </source>
</evidence>
<gene>
    <name evidence="2" type="ORF">T12_8702</name>
</gene>
<keyword evidence="1" id="KW-0812">Transmembrane</keyword>
<evidence type="ECO:0000313" key="3">
    <source>
        <dbReference type="Proteomes" id="UP000054783"/>
    </source>
</evidence>
<protein>
    <submittedName>
        <fullName evidence="2">Uncharacterized protein</fullName>
    </submittedName>
</protein>
<proteinExistence type="predicted"/>
<sequence length="305" mass="32687">MRKKNKATISRPVLEDQEGVRWNVTIISSGEAIVGFLRYTVVVVVVIANKYCILFCALSARMLPTKRELGKRGGRAGSNRTDDTDAEMNLQVNTGASKTVGVPAPMSSPLPGDRPSDGCGRLAGLLGCFFGEPPAASFLLLYPVLPTHDTGFRPAASASPVVTKGFGTCDSLPVVLGASPSSPTTPEFVGAQGQLPATPGFALSVPVSWPPLAHLRLESWLHTAFRLVGTGRQRSGVVVQAGSRKFLSHLSALWSVRAVNVLPYRYGRKRRVAQTRASISRRVAQYFFSGCDSERLAYATTTGRP</sequence>
<dbReference type="OrthoDB" id="10473288at2759"/>
<comment type="caution">
    <text evidence="2">The sequence shown here is derived from an EMBL/GenBank/DDBJ whole genome shotgun (WGS) entry which is preliminary data.</text>
</comment>
<reference evidence="2 3" key="1">
    <citation type="submission" date="2015-01" db="EMBL/GenBank/DDBJ databases">
        <title>Evolution of Trichinella species and genotypes.</title>
        <authorList>
            <person name="Korhonen P.K."/>
            <person name="Edoardo P."/>
            <person name="Giuseppe L.R."/>
            <person name="Gasser R.B."/>
        </authorList>
    </citation>
    <scope>NUCLEOTIDE SEQUENCE [LARGE SCALE GENOMIC DNA]</scope>
    <source>
        <strain evidence="2">ISS2496</strain>
    </source>
</reference>
<organism evidence="2 3">
    <name type="scientific">Trichinella patagoniensis</name>
    <dbReference type="NCBI Taxonomy" id="990121"/>
    <lineage>
        <taxon>Eukaryota</taxon>
        <taxon>Metazoa</taxon>
        <taxon>Ecdysozoa</taxon>
        <taxon>Nematoda</taxon>
        <taxon>Enoplea</taxon>
        <taxon>Dorylaimia</taxon>
        <taxon>Trichinellida</taxon>
        <taxon>Trichinellidae</taxon>
        <taxon>Trichinella</taxon>
    </lineage>
</organism>
<keyword evidence="1" id="KW-0472">Membrane</keyword>
<keyword evidence="3" id="KW-1185">Reference proteome</keyword>
<keyword evidence="1" id="KW-1133">Transmembrane helix</keyword>
<dbReference type="EMBL" id="JYDQ01000462">
    <property type="protein sequence ID" value="KRY07436.1"/>
    <property type="molecule type" value="Genomic_DNA"/>
</dbReference>
<accession>A0A0V0Z4Y9</accession>
<evidence type="ECO:0000256" key="1">
    <source>
        <dbReference type="SAM" id="Phobius"/>
    </source>
</evidence>
<feature type="transmembrane region" description="Helical" evidence="1">
    <location>
        <begin position="36"/>
        <end position="58"/>
    </location>
</feature>
<dbReference type="AlphaFoldDB" id="A0A0V0Z4Y9"/>